<evidence type="ECO:0000313" key="3">
    <source>
        <dbReference type="Proteomes" id="UP000033874"/>
    </source>
</evidence>
<comment type="caution">
    <text evidence="2">The sequence shown here is derived from an EMBL/GenBank/DDBJ whole genome shotgun (WGS) entry which is preliminary data.</text>
</comment>
<reference evidence="2 3" key="1">
    <citation type="submission" date="2015-04" db="EMBL/GenBank/DDBJ databases">
        <title>Genome sequence of aromatic hydrocarbons-degrading Sphingobium chungbukense DJ77.</title>
        <authorList>
            <person name="Kim Y.-C."/>
            <person name="Chae J.-C."/>
        </authorList>
    </citation>
    <scope>NUCLEOTIDE SEQUENCE [LARGE SCALE GENOMIC DNA]</scope>
    <source>
        <strain evidence="2 3">DJ77</strain>
    </source>
</reference>
<sequence>MMDGKVDQDVREAAADSSPHNGRWGSLVRHGHMDADPLVQAFARMREAGRQAGLREAAAAMREAIARGYNAPEVKCAHERYGWEDCIACYDDALESAITALIDQQP</sequence>
<dbReference type="PATRIC" id="fig|56193.3.peg.1483"/>
<dbReference type="STRING" id="56193.YP76_07165"/>
<name>A0A0M3AS91_9SPHN</name>
<evidence type="ECO:0000313" key="2">
    <source>
        <dbReference type="EMBL" id="KKW92705.1"/>
    </source>
</evidence>
<dbReference type="Proteomes" id="UP000033874">
    <property type="component" value="Unassembled WGS sequence"/>
</dbReference>
<feature type="compositionally biased region" description="Basic and acidic residues" evidence="1">
    <location>
        <begin position="1"/>
        <end position="14"/>
    </location>
</feature>
<protein>
    <submittedName>
        <fullName evidence="2">Uncharacterized protein</fullName>
    </submittedName>
</protein>
<keyword evidence="3" id="KW-1185">Reference proteome</keyword>
<proteinExistence type="predicted"/>
<feature type="region of interest" description="Disordered" evidence="1">
    <location>
        <begin position="1"/>
        <end position="29"/>
    </location>
</feature>
<evidence type="ECO:0000256" key="1">
    <source>
        <dbReference type="SAM" id="MobiDB-lite"/>
    </source>
</evidence>
<organism evidence="2 3">
    <name type="scientific">Sphingobium chungbukense</name>
    <dbReference type="NCBI Taxonomy" id="56193"/>
    <lineage>
        <taxon>Bacteria</taxon>
        <taxon>Pseudomonadati</taxon>
        <taxon>Pseudomonadota</taxon>
        <taxon>Alphaproteobacteria</taxon>
        <taxon>Sphingomonadales</taxon>
        <taxon>Sphingomonadaceae</taxon>
        <taxon>Sphingobium</taxon>
    </lineage>
</organism>
<dbReference type="AlphaFoldDB" id="A0A0M3AS91"/>
<gene>
    <name evidence="2" type="ORF">YP76_07165</name>
</gene>
<dbReference type="EMBL" id="LBIC01000003">
    <property type="protein sequence ID" value="KKW92705.1"/>
    <property type="molecule type" value="Genomic_DNA"/>
</dbReference>
<accession>A0A0M3AS91</accession>